<dbReference type="SMART" id="SM00633">
    <property type="entry name" value="Glyco_10"/>
    <property type="match status" value="1"/>
</dbReference>
<reference evidence="12" key="1">
    <citation type="submission" date="2022-05" db="EMBL/GenBank/DDBJ databases">
        <title>Brevundimonas albigilva TT17 genome sequence.</title>
        <authorList>
            <person name="Lee K."/>
            <person name="Son H."/>
        </authorList>
    </citation>
    <scope>NUCLEOTIDE SEQUENCE</scope>
    <source>
        <strain evidence="12">TT17</strain>
    </source>
</reference>
<evidence type="ECO:0000256" key="7">
    <source>
        <dbReference type="ARBA" id="ARBA00023295"/>
    </source>
</evidence>
<keyword evidence="7 9" id="KW-0326">Glycosidase</keyword>
<keyword evidence="4 10" id="KW-0732">Signal</keyword>
<keyword evidence="13" id="KW-1185">Reference proteome</keyword>
<protein>
    <recommendedName>
        <fullName evidence="9">Beta-xylanase</fullName>
        <ecNumber evidence="9">3.2.1.8</ecNumber>
    </recommendedName>
</protein>
<comment type="similarity">
    <text evidence="2 9">Belongs to the glycosyl hydrolase 10 (cellulase F) family.</text>
</comment>
<sequence>MTQGLTRRDLMAAAGAVAIAPAAAPAFAAEPSLNDLARANGRFFGSAVGAGDAGVTASLGDPTYRRLLTRECGLLVCENEMKWYVLRPDAQTFDFSRADRIADFARENGMDLRGHTLLWHHPQWFPAWVAKHDFGPQPATAAEAMVVDHIQRVAGRYPQIRSWDVVNETVDAETGELRETPLSRAMGQSVLDVAFHAAREAAPQAQLVYNDYMSWEAGHEKHRAGVLRLLEGLKARGVPIDALGVQSHIGSGNSDDSVGFDTAQEREWGAFMDEVVGMGLEVVITEFDVHDKNLPADIPSRDAAVAELGRRYLDQMLAYPQTTGVVAWGMADSHSWLQGNWPRADGLPKRPTPYDAEGRAKPLRTAIADAFRAAPPRPA</sequence>
<feature type="chain" id="PRO_5045739581" description="Beta-xylanase" evidence="10">
    <location>
        <begin position="29"/>
        <end position="379"/>
    </location>
</feature>
<dbReference type="InterPro" id="IPR001000">
    <property type="entry name" value="GH10_dom"/>
</dbReference>
<keyword evidence="6 9" id="KW-0119">Carbohydrate metabolism</keyword>
<evidence type="ECO:0000256" key="8">
    <source>
        <dbReference type="ARBA" id="ARBA00023326"/>
    </source>
</evidence>
<evidence type="ECO:0000313" key="13">
    <source>
        <dbReference type="Proteomes" id="UP001055429"/>
    </source>
</evidence>
<dbReference type="Proteomes" id="UP001055429">
    <property type="component" value="Chromosome"/>
</dbReference>
<evidence type="ECO:0000259" key="11">
    <source>
        <dbReference type="PROSITE" id="PS51760"/>
    </source>
</evidence>
<evidence type="ECO:0000256" key="5">
    <source>
        <dbReference type="ARBA" id="ARBA00022801"/>
    </source>
</evidence>
<organism evidence="12 13">
    <name type="scientific">Brevundimonas albigilva</name>
    <dbReference type="NCBI Taxonomy" id="1312364"/>
    <lineage>
        <taxon>Bacteria</taxon>
        <taxon>Pseudomonadati</taxon>
        <taxon>Pseudomonadota</taxon>
        <taxon>Alphaproteobacteria</taxon>
        <taxon>Caulobacterales</taxon>
        <taxon>Caulobacteraceae</taxon>
        <taxon>Brevundimonas</taxon>
    </lineage>
</organism>
<proteinExistence type="inferred from homology"/>
<name>A0ABY4SS33_9CAUL</name>
<dbReference type="SUPFAM" id="SSF51445">
    <property type="entry name" value="(Trans)glycosidases"/>
    <property type="match status" value="1"/>
</dbReference>
<evidence type="ECO:0000256" key="4">
    <source>
        <dbReference type="ARBA" id="ARBA00022729"/>
    </source>
</evidence>
<dbReference type="Gene3D" id="3.20.20.80">
    <property type="entry name" value="Glycosidases"/>
    <property type="match status" value="1"/>
</dbReference>
<comment type="catalytic activity">
    <reaction evidence="1 9">
        <text>Endohydrolysis of (1-&gt;4)-beta-D-xylosidic linkages in xylans.</text>
        <dbReference type="EC" id="3.2.1.8"/>
    </reaction>
</comment>
<feature type="domain" description="GH10" evidence="11">
    <location>
        <begin position="27"/>
        <end position="370"/>
    </location>
</feature>
<evidence type="ECO:0000256" key="6">
    <source>
        <dbReference type="ARBA" id="ARBA00023277"/>
    </source>
</evidence>
<evidence type="ECO:0000256" key="2">
    <source>
        <dbReference type="ARBA" id="ARBA00007495"/>
    </source>
</evidence>
<dbReference type="EMBL" id="CP097649">
    <property type="protein sequence ID" value="URI15633.1"/>
    <property type="molecule type" value="Genomic_DNA"/>
</dbReference>
<evidence type="ECO:0000313" key="12">
    <source>
        <dbReference type="EMBL" id="URI15633.1"/>
    </source>
</evidence>
<dbReference type="EC" id="3.2.1.8" evidence="9"/>
<dbReference type="RefSeq" id="WP_250202079.1">
    <property type="nucleotide sequence ID" value="NZ_CP097649.1"/>
</dbReference>
<evidence type="ECO:0000256" key="10">
    <source>
        <dbReference type="SAM" id="SignalP"/>
    </source>
</evidence>
<dbReference type="InterPro" id="IPR006311">
    <property type="entry name" value="TAT_signal"/>
</dbReference>
<dbReference type="InterPro" id="IPR017853">
    <property type="entry name" value="GH"/>
</dbReference>
<dbReference type="InterPro" id="IPR044846">
    <property type="entry name" value="GH10"/>
</dbReference>
<evidence type="ECO:0000256" key="3">
    <source>
        <dbReference type="ARBA" id="ARBA00022651"/>
    </source>
</evidence>
<dbReference type="PRINTS" id="PR00134">
    <property type="entry name" value="GLHYDRLASE10"/>
</dbReference>
<feature type="signal peptide" evidence="10">
    <location>
        <begin position="1"/>
        <end position="28"/>
    </location>
</feature>
<dbReference type="PROSITE" id="PS51318">
    <property type="entry name" value="TAT"/>
    <property type="match status" value="1"/>
</dbReference>
<dbReference type="Pfam" id="PF00331">
    <property type="entry name" value="Glyco_hydro_10"/>
    <property type="match status" value="1"/>
</dbReference>
<accession>A0ABY4SS33</accession>
<keyword evidence="3" id="KW-0858">Xylan degradation</keyword>
<dbReference type="PANTHER" id="PTHR31490:SF88">
    <property type="entry name" value="BETA-XYLANASE"/>
    <property type="match status" value="1"/>
</dbReference>
<evidence type="ECO:0000256" key="9">
    <source>
        <dbReference type="RuleBase" id="RU361174"/>
    </source>
</evidence>
<gene>
    <name evidence="12" type="ORF">M8231_01155</name>
</gene>
<keyword evidence="8 9" id="KW-0624">Polysaccharide degradation</keyword>
<keyword evidence="5 9" id="KW-0378">Hydrolase</keyword>
<evidence type="ECO:0000256" key="1">
    <source>
        <dbReference type="ARBA" id="ARBA00000681"/>
    </source>
</evidence>
<dbReference type="PANTHER" id="PTHR31490">
    <property type="entry name" value="GLYCOSYL HYDROLASE"/>
    <property type="match status" value="1"/>
</dbReference>
<dbReference type="PROSITE" id="PS51760">
    <property type="entry name" value="GH10_2"/>
    <property type="match status" value="1"/>
</dbReference>